<protein>
    <submittedName>
        <fullName evidence="1">Uncharacterized protein</fullName>
    </submittedName>
</protein>
<name>A0A8D8TSQ0_9HEMI</name>
<dbReference type="EMBL" id="HBUF01317747">
    <property type="protein sequence ID" value="CAG6694356.1"/>
    <property type="molecule type" value="Transcribed_RNA"/>
</dbReference>
<sequence length="147" mass="16658">MLVLRQTVSLILDISVHKQTKKVHTKNKKIQFNVNTTFGRRRGTNTVGTNTTSRVPAYNTIYSSSSSEEEKDDDDYVDLNNSFMSVDSNTIADENENFKIRKGTMNMIKEKPLTFLGLPPENVYVCESIAQSLKVDIIFIFACLVKI</sequence>
<reference evidence="1" key="1">
    <citation type="submission" date="2021-05" db="EMBL/GenBank/DDBJ databases">
        <authorList>
            <person name="Alioto T."/>
            <person name="Alioto T."/>
            <person name="Gomez Garrido J."/>
        </authorList>
    </citation>
    <scope>NUCLEOTIDE SEQUENCE</scope>
</reference>
<proteinExistence type="predicted"/>
<organism evidence="1">
    <name type="scientific">Cacopsylla melanoneura</name>
    <dbReference type="NCBI Taxonomy" id="428564"/>
    <lineage>
        <taxon>Eukaryota</taxon>
        <taxon>Metazoa</taxon>
        <taxon>Ecdysozoa</taxon>
        <taxon>Arthropoda</taxon>
        <taxon>Hexapoda</taxon>
        <taxon>Insecta</taxon>
        <taxon>Pterygota</taxon>
        <taxon>Neoptera</taxon>
        <taxon>Paraneoptera</taxon>
        <taxon>Hemiptera</taxon>
        <taxon>Sternorrhyncha</taxon>
        <taxon>Psylloidea</taxon>
        <taxon>Psyllidae</taxon>
        <taxon>Psyllinae</taxon>
        <taxon>Cacopsylla</taxon>
    </lineage>
</organism>
<evidence type="ECO:0000313" key="1">
    <source>
        <dbReference type="EMBL" id="CAG6694356.1"/>
    </source>
</evidence>
<accession>A0A8D8TSQ0</accession>
<dbReference type="AlphaFoldDB" id="A0A8D8TSQ0"/>